<dbReference type="RefSeq" id="WP_090261049.1">
    <property type="nucleotide sequence ID" value="NZ_FOIR01000005.1"/>
</dbReference>
<dbReference type="OrthoDB" id="1491962at2"/>
<evidence type="ECO:0000313" key="2">
    <source>
        <dbReference type="Proteomes" id="UP000199437"/>
    </source>
</evidence>
<dbReference type="GeneID" id="99988592"/>
<keyword evidence="2" id="KW-1185">Reference proteome</keyword>
<evidence type="ECO:0000313" key="1">
    <source>
        <dbReference type="EMBL" id="SEW43077.1"/>
    </source>
</evidence>
<dbReference type="Proteomes" id="UP000199437">
    <property type="component" value="Unassembled WGS sequence"/>
</dbReference>
<dbReference type="EMBL" id="FOIR01000005">
    <property type="protein sequence ID" value="SEW43077.1"/>
    <property type="molecule type" value="Genomic_DNA"/>
</dbReference>
<reference evidence="2" key="1">
    <citation type="submission" date="2016-10" db="EMBL/GenBank/DDBJ databases">
        <authorList>
            <person name="Varghese N."/>
            <person name="Submissions S."/>
        </authorList>
    </citation>
    <scope>NUCLEOTIDE SEQUENCE [LARGE SCALE GENOMIC DNA]</scope>
    <source>
        <strain evidence="2">CGMCC 1.12402</strain>
    </source>
</reference>
<sequence>MSFFDNVVGKIFGKQSSKAAFIHEQLSRTEKELAQYQTWVESEESESMLIDFDRAYHLKKKQIASQMEVHLLESRYSNGFAITFNQVFTPISFQNFFDYLKDKTLEQGYKLAQSDRRIMDKDTYEETIEKWYLKPQSADLDTSLINQRFGNIIIEKIEVNRKPNYLRFMANIYADRLYSKAQPFDELFDKLTSK</sequence>
<dbReference type="AlphaFoldDB" id="A0A1I0RPR2"/>
<gene>
    <name evidence="1" type="ORF">SAMN05216290_3926</name>
</gene>
<accession>A0A1I0RPR2</accession>
<dbReference type="STRING" id="1267423.SAMN05216290_3926"/>
<protein>
    <submittedName>
        <fullName evidence="1">Uncharacterized protein</fullName>
    </submittedName>
</protein>
<organism evidence="1 2">
    <name type="scientific">Roseivirga pacifica</name>
    <dbReference type="NCBI Taxonomy" id="1267423"/>
    <lineage>
        <taxon>Bacteria</taxon>
        <taxon>Pseudomonadati</taxon>
        <taxon>Bacteroidota</taxon>
        <taxon>Cytophagia</taxon>
        <taxon>Cytophagales</taxon>
        <taxon>Roseivirgaceae</taxon>
        <taxon>Roseivirga</taxon>
    </lineage>
</organism>
<proteinExistence type="predicted"/>
<name>A0A1I0RPR2_9BACT</name>